<accession>A0AAN6MC42</accession>
<proteinExistence type="predicted"/>
<reference evidence="2" key="1">
    <citation type="journal article" date="2023" name="Mol. Phylogenet. Evol.">
        <title>Genome-scale phylogeny and comparative genomics of the fungal order Sordariales.</title>
        <authorList>
            <person name="Hensen N."/>
            <person name="Bonometti L."/>
            <person name="Westerberg I."/>
            <person name="Brannstrom I.O."/>
            <person name="Guillou S."/>
            <person name="Cros-Aarteil S."/>
            <person name="Calhoun S."/>
            <person name="Haridas S."/>
            <person name="Kuo A."/>
            <person name="Mondo S."/>
            <person name="Pangilinan J."/>
            <person name="Riley R."/>
            <person name="LaButti K."/>
            <person name="Andreopoulos B."/>
            <person name="Lipzen A."/>
            <person name="Chen C."/>
            <person name="Yan M."/>
            <person name="Daum C."/>
            <person name="Ng V."/>
            <person name="Clum A."/>
            <person name="Steindorff A."/>
            <person name="Ohm R.A."/>
            <person name="Martin F."/>
            <person name="Silar P."/>
            <person name="Natvig D.O."/>
            <person name="Lalanne C."/>
            <person name="Gautier V."/>
            <person name="Ament-Velasquez S.L."/>
            <person name="Kruys A."/>
            <person name="Hutchinson M.I."/>
            <person name="Powell A.J."/>
            <person name="Barry K."/>
            <person name="Miller A.N."/>
            <person name="Grigoriev I.V."/>
            <person name="Debuchy R."/>
            <person name="Gladieux P."/>
            <person name="Hiltunen Thoren M."/>
            <person name="Johannesson H."/>
        </authorList>
    </citation>
    <scope>NUCLEOTIDE SEQUENCE</scope>
    <source>
        <strain evidence="2">CBS 103.79</strain>
    </source>
</reference>
<evidence type="ECO:0000313" key="2">
    <source>
        <dbReference type="EMBL" id="KAK3898005.1"/>
    </source>
</evidence>
<dbReference type="AlphaFoldDB" id="A0AAN6MC42"/>
<comment type="caution">
    <text evidence="2">The sequence shown here is derived from an EMBL/GenBank/DDBJ whole genome shotgun (WGS) entry which is preliminary data.</text>
</comment>
<feature type="transmembrane region" description="Helical" evidence="1">
    <location>
        <begin position="79"/>
        <end position="105"/>
    </location>
</feature>
<keyword evidence="1" id="KW-1133">Transmembrane helix</keyword>
<reference evidence="2" key="2">
    <citation type="submission" date="2023-05" db="EMBL/GenBank/DDBJ databases">
        <authorList>
            <consortium name="Lawrence Berkeley National Laboratory"/>
            <person name="Steindorff A."/>
            <person name="Hensen N."/>
            <person name="Bonometti L."/>
            <person name="Westerberg I."/>
            <person name="Brannstrom I.O."/>
            <person name="Guillou S."/>
            <person name="Cros-Aarteil S."/>
            <person name="Calhoun S."/>
            <person name="Haridas S."/>
            <person name="Kuo A."/>
            <person name="Mondo S."/>
            <person name="Pangilinan J."/>
            <person name="Riley R."/>
            <person name="Labutti K."/>
            <person name="Andreopoulos B."/>
            <person name="Lipzen A."/>
            <person name="Chen C."/>
            <person name="Yanf M."/>
            <person name="Daum C."/>
            <person name="Ng V."/>
            <person name="Clum A."/>
            <person name="Ohm R."/>
            <person name="Martin F."/>
            <person name="Silar P."/>
            <person name="Natvig D."/>
            <person name="Lalanne C."/>
            <person name="Gautier V."/>
            <person name="Ament-Velasquez S.L."/>
            <person name="Kruys A."/>
            <person name="Hutchinson M.I."/>
            <person name="Powell A.J."/>
            <person name="Barry K."/>
            <person name="Miller A.N."/>
            <person name="Grigoriev I.V."/>
            <person name="Debuchy R."/>
            <person name="Gladieux P."/>
            <person name="Thoren M.H."/>
            <person name="Johannesson H."/>
        </authorList>
    </citation>
    <scope>NUCLEOTIDE SEQUENCE</scope>
    <source>
        <strain evidence="2">CBS 103.79</strain>
    </source>
</reference>
<gene>
    <name evidence="2" type="ORF">C8A05DRAFT_38424</name>
</gene>
<dbReference type="EMBL" id="MU856023">
    <property type="protein sequence ID" value="KAK3898005.1"/>
    <property type="molecule type" value="Genomic_DNA"/>
</dbReference>
<keyword evidence="1" id="KW-0812">Transmembrane</keyword>
<evidence type="ECO:0000256" key="1">
    <source>
        <dbReference type="SAM" id="Phobius"/>
    </source>
</evidence>
<protein>
    <submittedName>
        <fullName evidence="2">Uncharacterized protein</fullName>
    </submittedName>
</protein>
<keyword evidence="3" id="KW-1185">Reference proteome</keyword>
<organism evidence="2 3">
    <name type="scientific">Staphylotrichum tortipilum</name>
    <dbReference type="NCBI Taxonomy" id="2831512"/>
    <lineage>
        <taxon>Eukaryota</taxon>
        <taxon>Fungi</taxon>
        <taxon>Dikarya</taxon>
        <taxon>Ascomycota</taxon>
        <taxon>Pezizomycotina</taxon>
        <taxon>Sordariomycetes</taxon>
        <taxon>Sordariomycetidae</taxon>
        <taxon>Sordariales</taxon>
        <taxon>Chaetomiaceae</taxon>
        <taxon>Staphylotrichum</taxon>
    </lineage>
</organism>
<evidence type="ECO:0000313" key="3">
    <source>
        <dbReference type="Proteomes" id="UP001303889"/>
    </source>
</evidence>
<keyword evidence="1" id="KW-0472">Membrane</keyword>
<name>A0AAN6MC42_9PEZI</name>
<feature type="non-terminal residue" evidence="2">
    <location>
        <position position="170"/>
    </location>
</feature>
<feature type="non-terminal residue" evidence="2">
    <location>
        <position position="1"/>
    </location>
</feature>
<dbReference type="Proteomes" id="UP001303889">
    <property type="component" value="Unassembled WGS sequence"/>
</dbReference>
<sequence length="170" mass="18425">LPRRDPHRHGPALPHLHNHHLRRPRAGLHPWRAVPRVHALRQRGLTHLFLHGERDSLGHGNHHHDGYSHRDEHGGSDRFVRACFIIGAAFLFYFFLFVDFVAVVVGAGDVVEYGAAWHEDDDGDDGYRDEYAVSADDGATFAGGDGGGGEDGGGDGVGRGGGCWGGGRLV</sequence>